<evidence type="ECO:0000313" key="5">
    <source>
        <dbReference type="Proteomes" id="UP000217999"/>
    </source>
</evidence>
<dbReference type="Gene3D" id="1.10.10.10">
    <property type="entry name" value="Winged helix-like DNA-binding domain superfamily/Winged helix DNA-binding domain"/>
    <property type="match status" value="1"/>
</dbReference>
<dbReference type="InterPro" id="IPR013249">
    <property type="entry name" value="RNA_pol_sigma70_r4_t2"/>
</dbReference>
<name>A0A2A2A7S0_9BURK</name>
<protein>
    <submittedName>
        <fullName evidence="4">Iron dicitrate transport regulator FecR</fullName>
    </submittedName>
</protein>
<dbReference type="GO" id="GO:0006352">
    <property type="term" value="P:DNA-templated transcription initiation"/>
    <property type="evidence" value="ECO:0007669"/>
    <property type="project" value="InterPro"/>
</dbReference>
<dbReference type="PANTHER" id="PTHR30273">
    <property type="entry name" value="PERIPLASMIC SIGNAL SENSOR AND SIGMA FACTOR ACTIVATOR FECR-RELATED"/>
    <property type="match status" value="1"/>
</dbReference>
<dbReference type="EMBL" id="NSJF01000006">
    <property type="protein sequence ID" value="PAT33788.1"/>
    <property type="molecule type" value="Genomic_DNA"/>
</dbReference>
<proteinExistence type="predicted"/>
<dbReference type="InterPro" id="IPR013324">
    <property type="entry name" value="RNA_pol_sigma_r3/r4-like"/>
</dbReference>
<dbReference type="InterPro" id="IPR012373">
    <property type="entry name" value="Ferrdict_sens_TM"/>
</dbReference>
<dbReference type="Gene3D" id="2.60.120.1440">
    <property type="match status" value="1"/>
</dbReference>
<sequence length="502" mass="54049">MLGAHPTSPQPMTAGAALAVFGQHYEGLVRFLRQRTGCSDAAHELAHETWLRLVVRADANSAQDSPCSTAQPILAGRWPEEAGAAAQHDSARAYIYAVGARLALNRLRDQGRQQQWIEVAGQEDTEQPCHWPQTHANPARAHELRQALAAIDQHLGQLGQRQRQVLLAHRLDGLPQAELAQQHGVSIKTIERDIAAGMAAIEAALYQWRGEAPATLTAPKASASGATATAPQPTMSTARRHGGRRQALSALLGLGAMGGLALLLRPWLLRQGGLGAPQWTLALDSGIGQLQRQDLPDGSQLTLDAASHVVLRYFSTERQAQLHRGSAFFAVAPDAQRPFTVHTTLAHITVLGTRFGVEWQGTPQSPQLRIAVQSGQVRVQPLPGSPDQPRPAPLLLGAGQQVMIDAHGQAHHTQLERPEDAAAWQHGWLLFDGEPLAAAAQRLARYHHAPIRVAPGAAALPVLGRVRIAMAYEWLRLLPQSLPVRVQRASDGGIDILPAPQG</sequence>
<feature type="domain" description="FecR protein" evidence="2">
    <location>
        <begin position="292"/>
        <end position="378"/>
    </location>
</feature>
<feature type="domain" description="RNA polymerase sigma factor 70 region 4 type 2" evidence="3">
    <location>
        <begin position="150"/>
        <end position="200"/>
    </location>
</feature>
<feature type="compositionally biased region" description="Polar residues" evidence="1">
    <location>
        <begin position="224"/>
        <end position="237"/>
    </location>
</feature>
<comment type="caution">
    <text evidence="4">The sequence shown here is derived from an EMBL/GenBank/DDBJ whole genome shotgun (WGS) entry which is preliminary data.</text>
</comment>
<evidence type="ECO:0000256" key="1">
    <source>
        <dbReference type="SAM" id="MobiDB-lite"/>
    </source>
</evidence>
<dbReference type="AlphaFoldDB" id="A0A2A2A7S0"/>
<accession>A0A2A2A7S0</accession>
<dbReference type="Gene3D" id="1.10.1740.10">
    <property type="match status" value="1"/>
</dbReference>
<dbReference type="InterPro" id="IPR036388">
    <property type="entry name" value="WH-like_DNA-bd_sf"/>
</dbReference>
<gene>
    <name evidence="4" type="ORF">CK620_11570</name>
</gene>
<reference evidence="4 5" key="1">
    <citation type="submission" date="2017-08" db="EMBL/GenBank/DDBJ databases">
        <title>WGS of Clinical strains of the CDC Group NO-1 linked to zoonotic infections in humans.</title>
        <authorList>
            <person name="Bernier A.-M."/>
            <person name="Bernard K."/>
        </authorList>
    </citation>
    <scope>NUCLEOTIDE SEQUENCE [LARGE SCALE GENOMIC DNA]</scope>
    <source>
        <strain evidence="4 5">NML03-0146</strain>
    </source>
</reference>
<dbReference type="InterPro" id="IPR006860">
    <property type="entry name" value="FecR"/>
</dbReference>
<dbReference type="PANTHER" id="PTHR30273:SF2">
    <property type="entry name" value="PROTEIN FECR"/>
    <property type="match status" value="1"/>
</dbReference>
<organism evidence="4 5">
    <name type="scientific">Vandammella animalimorsus</name>
    <dbReference type="NCBI Taxonomy" id="2029117"/>
    <lineage>
        <taxon>Bacteria</taxon>
        <taxon>Pseudomonadati</taxon>
        <taxon>Pseudomonadota</taxon>
        <taxon>Betaproteobacteria</taxon>
        <taxon>Burkholderiales</taxon>
        <taxon>Comamonadaceae</taxon>
        <taxon>Vandammella</taxon>
    </lineage>
</organism>
<evidence type="ECO:0000259" key="2">
    <source>
        <dbReference type="Pfam" id="PF04773"/>
    </source>
</evidence>
<dbReference type="NCBIfam" id="TIGR02937">
    <property type="entry name" value="sigma70-ECF"/>
    <property type="match status" value="1"/>
</dbReference>
<dbReference type="GO" id="GO:0016987">
    <property type="term" value="F:sigma factor activity"/>
    <property type="evidence" value="ECO:0007669"/>
    <property type="project" value="InterPro"/>
</dbReference>
<dbReference type="GO" id="GO:0016989">
    <property type="term" value="F:sigma factor antagonist activity"/>
    <property type="evidence" value="ECO:0007669"/>
    <property type="project" value="TreeGrafter"/>
</dbReference>
<dbReference type="Pfam" id="PF04773">
    <property type="entry name" value="FecR"/>
    <property type="match status" value="1"/>
</dbReference>
<dbReference type="SUPFAM" id="SSF88659">
    <property type="entry name" value="Sigma3 and sigma4 domains of RNA polymerase sigma factors"/>
    <property type="match status" value="1"/>
</dbReference>
<evidence type="ECO:0000313" key="4">
    <source>
        <dbReference type="EMBL" id="PAT33788.1"/>
    </source>
</evidence>
<dbReference type="InterPro" id="IPR014284">
    <property type="entry name" value="RNA_pol_sigma-70_dom"/>
</dbReference>
<feature type="region of interest" description="Disordered" evidence="1">
    <location>
        <begin position="217"/>
        <end position="242"/>
    </location>
</feature>
<dbReference type="Proteomes" id="UP000217999">
    <property type="component" value="Unassembled WGS sequence"/>
</dbReference>
<dbReference type="Pfam" id="PF08281">
    <property type="entry name" value="Sigma70_r4_2"/>
    <property type="match status" value="1"/>
</dbReference>
<evidence type="ECO:0000259" key="3">
    <source>
        <dbReference type="Pfam" id="PF08281"/>
    </source>
</evidence>
<dbReference type="GO" id="GO:0003677">
    <property type="term" value="F:DNA binding"/>
    <property type="evidence" value="ECO:0007669"/>
    <property type="project" value="InterPro"/>
</dbReference>